<evidence type="ECO:0000313" key="2">
    <source>
        <dbReference type="EMBL" id="CAA9555049.1"/>
    </source>
</evidence>
<dbReference type="AlphaFoldDB" id="A0A6J4UMN3"/>
<dbReference type="Pfam" id="PF13302">
    <property type="entry name" value="Acetyltransf_3"/>
    <property type="match status" value="1"/>
</dbReference>
<feature type="domain" description="N-acetyltransferase" evidence="1">
    <location>
        <begin position="62"/>
        <end position="221"/>
    </location>
</feature>
<dbReference type="PANTHER" id="PTHR43415">
    <property type="entry name" value="SPERMIDINE N(1)-ACETYLTRANSFERASE"/>
    <property type="match status" value="1"/>
</dbReference>
<dbReference type="PANTHER" id="PTHR43415:SF3">
    <property type="entry name" value="GNAT-FAMILY ACETYLTRANSFERASE"/>
    <property type="match status" value="1"/>
</dbReference>
<dbReference type="InterPro" id="IPR016181">
    <property type="entry name" value="Acyl_CoA_acyltransferase"/>
</dbReference>
<evidence type="ECO:0000259" key="1">
    <source>
        <dbReference type="PROSITE" id="PS51186"/>
    </source>
</evidence>
<gene>
    <name evidence="2" type="ORF">AVDCRST_MAG43-1387</name>
</gene>
<protein>
    <recommendedName>
        <fullName evidence="1">N-acetyltransferase domain-containing protein</fullName>
    </recommendedName>
</protein>
<dbReference type="PROSITE" id="PS51186">
    <property type="entry name" value="GNAT"/>
    <property type="match status" value="1"/>
</dbReference>
<dbReference type="InterPro" id="IPR000182">
    <property type="entry name" value="GNAT_dom"/>
</dbReference>
<dbReference type="SUPFAM" id="SSF55729">
    <property type="entry name" value="Acyl-CoA N-acyltransferases (Nat)"/>
    <property type="match status" value="1"/>
</dbReference>
<dbReference type="GO" id="GO:0016747">
    <property type="term" value="F:acyltransferase activity, transferring groups other than amino-acyl groups"/>
    <property type="evidence" value="ECO:0007669"/>
    <property type="project" value="InterPro"/>
</dbReference>
<reference evidence="2" key="1">
    <citation type="submission" date="2020-02" db="EMBL/GenBank/DDBJ databases">
        <authorList>
            <person name="Meier V. D."/>
        </authorList>
    </citation>
    <scope>NUCLEOTIDE SEQUENCE</scope>
    <source>
        <strain evidence="2">AVDCRST_MAG43</strain>
    </source>
</reference>
<proteinExistence type="predicted"/>
<dbReference type="Gene3D" id="3.40.630.30">
    <property type="match status" value="1"/>
</dbReference>
<dbReference type="EMBL" id="CADCWI010000073">
    <property type="protein sequence ID" value="CAA9555049.1"/>
    <property type="molecule type" value="Genomic_DNA"/>
</dbReference>
<sequence length="249" mass="27679">MNAYVRAQAVRCVIKLVRSSQCVTTPADGTQAAAASTIYDKDSPDMPESRQAPIINITGNRVMLGPLSKDVLPTVTRWINDFSALRTLGAARPGPSTLEREEAWYDRVTGESDDVTFLIRERLGHEPIGTAAFHAIDFRNRAAVFGIMIGESSARDRGYGTEATSLMLDYGFNVLGLHSISLTVAEFNLAGQRAYRRAGFRECGRLRERLWLAGRMWDQIHMDCLANEFESPVLANVFAPDVLRDERPQ</sequence>
<name>A0A6J4UMN3_9BACT</name>
<accession>A0A6J4UMN3</accession>
<organism evidence="2">
    <name type="scientific">uncultured Thermomicrobiales bacterium</name>
    <dbReference type="NCBI Taxonomy" id="1645740"/>
    <lineage>
        <taxon>Bacteria</taxon>
        <taxon>Pseudomonadati</taxon>
        <taxon>Thermomicrobiota</taxon>
        <taxon>Thermomicrobia</taxon>
        <taxon>Thermomicrobiales</taxon>
        <taxon>environmental samples</taxon>
    </lineage>
</organism>